<proteinExistence type="predicted"/>
<dbReference type="EMBL" id="JBHLWN010000050">
    <property type="protein sequence ID" value="MFC0213418.1"/>
    <property type="molecule type" value="Genomic_DNA"/>
</dbReference>
<evidence type="ECO:0008006" key="4">
    <source>
        <dbReference type="Google" id="ProtNLM"/>
    </source>
</evidence>
<name>A0ABV6DL88_9BACL</name>
<keyword evidence="1" id="KW-0472">Membrane</keyword>
<organism evidence="2 3">
    <name type="scientific">Paenibacillus chartarius</name>
    <dbReference type="NCBI Taxonomy" id="747481"/>
    <lineage>
        <taxon>Bacteria</taxon>
        <taxon>Bacillati</taxon>
        <taxon>Bacillota</taxon>
        <taxon>Bacilli</taxon>
        <taxon>Bacillales</taxon>
        <taxon>Paenibacillaceae</taxon>
        <taxon>Paenibacillus</taxon>
    </lineage>
</organism>
<feature type="transmembrane region" description="Helical" evidence="1">
    <location>
        <begin position="29"/>
        <end position="55"/>
    </location>
</feature>
<dbReference type="RefSeq" id="WP_377470725.1">
    <property type="nucleotide sequence ID" value="NZ_JBHLWN010000050.1"/>
</dbReference>
<protein>
    <recommendedName>
        <fullName evidence="4">Interferon-induced transmembrane protein</fullName>
    </recommendedName>
</protein>
<keyword evidence="3" id="KW-1185">Reference proteome</keyword>
<feature type="transmembrane region" description="Helical" evidence="1">
    <location>
        <begin position="67"/>
        <end position="92"/>
    </location>
</feature>
<evidence type="ECO:0000313" key="2">
    <source>
        <dbReference type="EMBL" id="MFC0213418.1"/>
    </source>
</evidence>
<sequence>METPVNGQPNYNPYAAQQQTAPVISFKEWMITLLLLAIPVVNLIMLFVWAFGGGANPSKANYAKAGLVWMLIGIVLYIVFLVLAVVIGGSIASGLGDM</sequence>
<comment type="caution">
    <text evidence="2">The sequence shown here is derived from an EMBL/GenBank/DDBJ whole genome shotgun (WGS) entry which is preliminary data.</text>
</comment>
<accession>A0ABV6DL88</accession>
<dbReference type="Proteomes" id="UP001589776">
    <property type="component" value="Unassembled WGS sequence"/>
</dbReference>
<gene>
    <name evidence="2" type="ORF">ACFFK0_13295</name>
</gene>
<reference evidence="2 3" key="1">
    <citation type="submission" date="2024-09" db="EMBL/GenBank/DDBJ databases">
        <authorList>
            <person name="Sun Q."/>
            <person name="Mori K."/>
        </authorList>
    </citation>
    <scope>NUCLEOTIDE SEQUENCE [LARGE SCALE GENOMIC DNA]</scope>
    <source>
        <strain evidence="2 3">CCM 7759</strain>
    </source>
</reference>
<keyword evidence="1" id="KW-1133">Transmembrane helix</keyword>
<keyword evidence="1" id="KW-0812">Transmembrane</keyword>
<evidence type="ECO:0000256" key="1">
    <source>
        <dbReference type="SAM" id="Phobius"/>
    </source>
</evidence>
<evidence type="ECO:0000313" key="3">
    <source>
        <dbReference type="Proteomes" id="UP001589776"/>
    </source>
</evidence>